<dbReference type="EMBL" id="CP042997">
    <property type="protein sequence ID" value="QEH37439.1"/>
    <property type="molecule type" value="Genomic_DNA"/>
</dbReference>
<evidence type="ECO:0000313" key="3">
    <source>
        <dbReference type="Proteomes" id="UP000324233"/>
    </source>
</evidence>
<reference evidence="2 3" key="1">
    <citation type="submission" date="2019-08" db="EMBL/GenBank/DDBJ databases">
        <title>Deep-cultivation of Planctomycetes and their phenomic and genomic characterization uncovers novel biology.</title>
        <authorList>
            <person name="Wiegand S."/>
            <person name="Jogler M."/>
            <person name="Boedeker C."/>
            <person name="Pinto D."/>
            <person name="Vollmers J."/>
            <person name="Rivas-Marin E."/>
            <person name="Kohn T."/>
            <person name="Peeters S.H."/>
            <person name="Heuer A."/>
            <person name="Rast P."/>
            <person name="Oberbeckmann S."/>
            <person name="Bunk B."/>
            <person name="Jeske O."/>
            <person name="Meyerdierks A."/>
            <person name="Storesund J.E."/>
            <person name="Kallscheuer N."/>
            <person name="Luecker S."/>
            <person name="Lage O.M."/>
            <person name="Pohl T."/>
            <person name="Merkel B.J."/>
            <person name="Hornburger P."/>
            <person name="Mueller R.-W."/>
            <person name="Bruemmer F."/>
            <person name="Labrenz M."/>
            <person name="Spormann A.M."/>
            <person name="Op den Camp H."/>
            <person name="Overmann J."/>
            <person name="Amann R."/>
            <person name="Jetten M.S.M."/>
            <person name="Mascher T."/>
            <person name="Medema M.H."/>
            <person name="Devos D.P."/>
            <person name="Kaster A.-K."/>
            <person name="Ovreas L."/>
            <person name="Rohde M."/>
            <person name="Galperin M.Y."/>
            <person name="Jogler C."/>
        </authorList>
    </citation>
    <scope>NUCLEOTIDE SEQUENCE [LARGE SCALE GENOMIC DNA]</scope>
    <source>
        <strain evidence="2 3">OJF2</strain>
    </source>
</reference>
<dbReference type="CDD" id="cd06260">
    <property type="entry name" value="DUF820-like"/>
    <property type="match status" value="1"/>
</dbReference>
<protein>
    <recommendedName>
        <fullName evidence="1">Putative restriction endonuclease domain-containing protein</fullName>
    </recommendedName>
</protein>
<dbReference type="KEGG" id="agv:OJF2_60300"/>
<dbReference type="Proteomes" id="UP000324233">
    <property type="component" value="Chromosome"/>
</dbReference>
<dbReference type="InterPro" id="IPR012296">
    <property type="entry name" value="Nuclease_put_TT1808"/>
</dbReference>
<sequence>MEATTIGQAAAPAPTRRGRITLADYESWIDAGDIEEGAPIELFEGRLVRKMTKGRRHSAASTKGRQAIERVLPGGWHVGAETPVRMPASEGMPEPDLSVVRGVADDYLERAPGPEDVALVVEIADSSLAEDRRRAAVYLAEGYPAYWIINVRDRRLEVFRRDAAPEVLAEGDEAELVLDGAVVARVAIADLLPRE</sequence>
<keyword evidence="3" id="KW-1185">Reference proteome</keyword>
<name>A0A5B9WB07_9BACT</name>
<proteinExistence type="predicted"/>
<dbReference type="PANTHER" id="PTHR35400">
    <property type="entry name" value="SLR1083 PROTEIN"/>
    <property type="match status" value="1"/>
</dbReference>
<dbReference type="InterPro" id="IPR011335">
    <property type="entry name" value="Restrct_endonuc-II-like"/>
</dbReference>
<accession>A0A5B9WB07</accession>
<dbReference type="SUPFAM" id="SSF52980">
    <property type="entry name" value="Restriction endonuclease-like"/>
    <property type="match status" value="1"/>
</dbReference>
<evidence type="ECO:0000259" key="1">
    <source>
        <dbReference type="Pfam" id="PF05685"/>
    </source>
</evidence>
<dbReference type="InterPro" id="IPR008538">
    <property type="entry name" value="Uma2"/>
</dbReference>
<dbReference type="RefSeq" id="WP_168222121.1">
    <property type="nucleotide sequence ID" value="NZ_CP042997.1"/>
</dbReference>
<dbReference type="AlphaFoldDB" id="A0A5B9WB07"/>
<organism evidence="2 3">
    <name type="scientific">Aquisphaera giovannonii</name>
    <dbReference type="NCBI Taxonomy" id="406548"/>
    <lineage>
        <taxon>Bacteria</taxon>
        <taxon>Pseudomonadati</taxon>
        <taxon>Planctomycetota</taxon>
        <taxon>Planctomycetia</taxon>
        <taxon>Isosphaerales</taxon>
        <taxon>Isosphaeraceae</taxon>
        <taxon>Aquisphaera</taxon>
    </lineage>
</organism>
<dbReference type="Pfam" id="PF05685">
    <property type="entry name" value="Uma2"/>
    <property type="match status" value="1"/>
</dbReference>
<evidence type="ECO:0000313" key="2">
    <source>
        <dbReference type="EMBL" id="QEH37439.1"/>
    </source>
</evidence>
<gene>
    <name evidence="2" type="ORF">OJF2_60300</name>
</gene>
<dbReference type="Gene3D" id="3.90.1570.10">
    <property type="entry name" value="tt1808, chain A"/>
    <property type="match status" value="1"/>
</dbReference>
<feature type="domain" description="Putative restriction endonuclease" evidence="1">
    <location>
        <begin position="23"/>
        <end position="176"/>
    </location>
</feature>
<dbReference type="PANTHER" id="PTHR35400:SF1">
    <property type="entry name" value="SLR1083 PROTEIN"/>
    <property type="match status" value="1"/>
</dbReference>